<evidence type="ECO:0000256" key="2">
    <source>
        <dbReference type="ARBA" id="ARBA00009142"/>
    </source>
</evidence>
<evidence type="ECO:0000256" key="3">
    <source>
        <dbReference type="ARBA" id="ARBA00022448"/>
    </source>
</evidence>
<keyword evidence="6 8" id="KW-1133">Transmembrane helix</keyword>
<evidence type="ECO:0000256" key="4">
    <source>
        <dbReference type="ARBA" id="ARBA00022475"/>
    </source>
</evidence>
<evidence type="ECO:0000256" key="6">
    <source>
        <dbReference type="ARBA" id="ARBA00022989"/>
    </source>
</evidence>
<dbReference type="PANTHER" id="PTHR30269">
    <property type="entry name" value="TRANSMEMBRANE PROTEIN YFCA"/>
    <property type="match status" value="1"/>
</dbReference>
<comment type="similarity">
    <text evidence="2 8">Belongs to the 4-toluene sulfonate uptake permease (TSUP) (TC 2.A.102) family.</text>
</comment>
<evidence type="ECO:0000256" key="7">
    <source>
        <dbReference type="ARBA" id="ARBA00023136"/>
    </source>
</evidence>
<feature type="transmembrane region" description="Helical" evidence="8">
    <location>
        <begin position="175"/>
        <end position="193"/>
    </location>
</feature>
<dbReference type="EMBL" id="CP066681">
    <property type="protein sequence ID" value="QQG36664.1"/>
    <property type="molecule type" value="Genomic_DNA"/>
</dbReference>
<dbReference type="InterPro" id="IPR002781">
    <property type="entry name" value="TM_pro_TauE-like"/>
</dbReference>
<feature type="transmembrane region" description="Helical" evidence="8">
    <location>
        <begin position="30"/>
        <end position="50"/>
    </location>
</feature>
<evidence type="ECO:0000256" key="8">
    <source>
        <dbReference type="RuleBase" id="RU363041"/>
    </source>
</evidence>
<feature type="transmembrane region" description="Helical" evidence="8">
    <location>
        <begin position="200"/>
        <end position="223"/>
    </location>
</feature>
<organism evidence="9 10">
    <name type="scientific">Micavibrio aeruginosavorus</name>
    <dbReference type="NCBI Taxonomy" id="349221"/>
    <lineage>
        <taxon>Bacteria</taxon>
        <taxon>Pseudomonadati</taxon>
        <taxon>Bdellovibrionota</taxon>
        <taxon>Bdellovibrionia</taxon>
        <taxon>Bdellovibrionales</taxon>
        <taxon>Pseudobdellovibrionaceae</taxon>
        <taxon>Micavibrio</taxon>
    </lineage>
</organism>
<proteinExistence type="inferred from homology"/>
<reference evidence="9 10" key="1">
    <citation type="submission" date="2020-07" db="EMBL/GenBank/DDBJ databases">
        <title>Huge and variable diversity of episymbiotic CPR bacteria and DPANN archaea in groundwater ecosystems.</title>
        <authorList>
            <person name="He C.Y."/>
            <person name="Keren R."/>
            <person name="Whittaker M."/>
            <person name="Farag I.F."/>
            <person name="Doudna J."/>
            <person name="Cate J.H.D."/>
            <person name="Banfield J.F."/>
        </authorList>
    </citation>
    <scope>NUCLEOTIDE SEQUENCE [LARGE SCALE GENOMIC DNA]</scope>
    <source>
        <strain evidence="9">NC_groundwater_70_Ag_B-0.1um_54_66</strain>
    </source>
</reference>
<evidence type="ECO:0000313" key="9">
    <source>
        <dbReference type="EMBL" id="QQG36664.1"/>
    </source>
</evidence>
<feature type="transmembrane region" description="Helical" evidence="8">
    <location>
        <begin position="137"/>
        <end position="155"/>
    </location>
</feature>
<keyword evidence="4 8" id="KW-1003">Cell membrane</keyword>
<protein>
    <recommendedName>
        <fullName evidence="8">Probable membrane transporter protein</fullName>
    </recommendedName>
</protein>
<comment type="subcellular location">
    <subcellularLocation>
        <location evidence="1 8">Cell membrane</location>
        <topology evidence="1 8">Multi-pass membrane protein</topology>
    </subcellularLocation>
</comment>
<name>A0A7T5UGV5_9BACT</name>
<gene>
    <name evidence="9" type="ORF">HYS17_02510</name>
</gene>
<sequence>MTPLLIVTSFLASLLTLFSGFGLGTILMPVAALFFPVSTAVALTAFVHLLNNFFKLSLLWRHVHWPVVLRFGLPAMALAVPGAWLLARFSLMPDLYSYDLAGLAAEVTPVKLLAGFLLIVFATMEWLPFLNRFKVSLRWLPLGGALSGFFGGLTGHQGAFRSLFLVRAGLNQNQFVASNAAIASLVDMARLIVYGLNIHLLFADVDATLLGMAAAASFAGVWLGTTFLKKMTITLIQKIVAVMLYLLGFLLMAGLI</sequence>
<dbReference type="AlphaFoldDB" id="A0A7T5UGV5"/>
<feature type="transmembrane region" description="Helical" evidence="8">
    <location>
        <begin position="112"/>
        <end position="130"/>
    </location>
</feature>
<dbReference type="PANTHER" id="PTHR30269:SF37">
    <property type="entry name" value="MEMBRANE TRANSPORTER PROTEIN"/>
    <property type="match status" value="1"/>
</dbReference>
<dbReference type="Proteomes" id="UP000595362">
    <property type="component" value="Chromosome"/>
</dbReference>
<keyword evidence="3" id="KW-0813">Transport</keyword>
<evidence type="ECO:0000256" key="1">
    <source>
        <dbReference type="ARBA" id="ARBA00004651"/>
    </source>
</evidence>
<dbReference type="InterPro" id="IPR052017">
    <property type="entry name" value="TSUP"/>
</dbReference>
<dbReference type="GO" id="GO:0005886">
    <property type="term" value="C:plasma membrane"/>
    <property type="evidence" value="ECO:0007669"/>
    <property type="project" value="UniProtKB-SubCell"/>
</dbReference>
<keyword evidence="7 8" id="KW-0472">Membrane</keyword>
<accession>A0A7T5UGV5</accession>
<keyword evidence="5 8" id="KW-0812">Transmembrane</keyword>
<dbReference type="Pfam" id="PF01925">
    <property type="entry name" value="TauE"/>
    <property type="match status" value="1"/>
</dbReference>
<evidence type="ECO:0000256" key="5">
    <source>
        <dbReference type="ARBA" id="ARBA00022692"/>
    </source>
</evidence>
<evidence type="ECO:0000313" key="10">
    <source>
        <dbReference type="Proteomes" id="UP000595362"/>
    </source>
</evidence>
<feature type="transmembrane region" description="Helical" evidence="8">
    <location>
        <begin position="235"/>
        <end position="255"/>
    </location>
</feature>
<feature type="transmembrane region" description="Helical" evidence="8">
    <location>
        <begin position="71"/>
        <end position="92"/>
    </location>
</feature>